<comment type="caution">
    <text evidence="2">The sequence shown here is derived from an EMBL/GenBank/DDBJ whole genome shotgun (WGS) entry which is preliminary data.</text>
</comment>
<feature type="compositionally biased region" description="Basic and acidic residues" evidence="1">
    <location>
        <begin position="103"/>
        <end position="116"/>
    </location>
</feature>
<evidence type="ECO:0000256" key="1">
    <source>
        <dbReference type="SAM" id="MobiDB-lite"/>
    </source>
</evidence>
<reference evidence="2" key="1">
    <citation type="submission" date="2020-06" db="EMBL/GenBank/DDBJ databases">
        <authorList>
            <consortium name="Plant Systems Biology data submission"/>
        </authorList>
    </citation>
    <scope>NUCLEOTIDE SEQUENCE</scope>
    <source>
        <strain evidence="2">D6</strain>
    </source>
</reference>
<evidence type="ECO:0000313" key="2">
    <source>
        <dbReference type="EMBL" id="CAB9516526.1"/>
    </source>
</evidence>
<feature type="region of interest" description="Disordered" evidence="1">
    <location>
        <begin position="1"/>
        <end position="212"/>
    </location>
</feature>
<organism evidence="2 3">
    <name type="scientific">Seminavis robusta</name>
    <dbReference type="NCBI Taxonomy" id="568900"/>
    <lineage>
        <taxon>Eukaryota</taxon>
        <taxon>Sar</taxon>
        <taxon>Stramenopiles</taxon>
        <taxon>Ochrophyta</taxon>
        <taxon>Bacillariophyta</taxon>
        <taxon>Bacillariophyceae</taxon>
        <taxon>Bacillariophycidae</taxon>
        <taxon>Naviculales</taxon>
        <taxon>Naviculaceae</taxon>
        <taxon>Seminavis</taxon>
    </lineage>
</organism>
<feature type="compositionally biased region" description="Basic and acidic residues" evidence="1">
    <location>
        <begin position="13"/>
        <end position="23"/>
    </location>
</feature>
<protein>
    <submittedName>
        <fullName evidence="2">Uncharacterized protein</fullName>
    </submittedName>
</protein>
<name>A0A9N8EC28_9STRA</name>
<gene>
    <name evidence="2" type="ORF">SEMRO_789_G202700.1</name>
</gene>
<feature type="compositionally biased region" description="Low complexity" evidence="1">
    <location>
        <begin position="190"/>
        <end position="199"/>
    </location>
</feature>
<feature type="compositionally biased region" description="Polar residues" evidence="1">
    <location>
        <begin position="117"/>
        <end position="126"/>
    </location>
</feature>
<dbReference type="AlphaFoldDB" id="A0A9N8EC28"/>
<feature type="compositionally biased region" description="Basic residues" evidence="1">
    <location>
        <begin position="1"/>
        <end position="12"/>
    </location>
</feature>
<evidence type="ECO:0000313" key="3">
    <source>
        <dbReference type="Proteomes" id="UP001153069"/>
    </source>
</evidence>
<dbReference type="Proteomes" id="UP001153069">
    <property type="component" value="Unassembled WGS sequence"/>
</dbReference>
<dbReference type="EMBL" id="CAICTM010000788">
    <property type="protein sequence ID" value="CAB9516526.1"/>
    <property type="molecule type" value="Genomic_DNA"/>
</dbReference>
<accession>A0A9N8EC28</accession>
<keyword evidence="3" id="KW-1185">Reference proteome</keyword>
<sequence>MSKTRKSERRHRAAESLGDHFEGEQSAEVDCGYEDEDVAESWSSHDISAGAVKPSGSRSRRSSTGGGSKGSSGTSSSRRRDSARKSATTAEGRSKSPSGNSTKSDRSSRNGSKRDIQSSPRRTSATADALKSPYKALSKLTIDDGSAAVTPRRSKKGTSAGSGIPRAPVASPGGSSRKSSSSRDRVAGEGSSSSIGSSRRTSEAAGGGENKLQRILELGNQWKNMKQQHEMAAQQATSRRVDLTKEIF</sequence>
<proteinExistence type="predicted"/>
<feature type="compositionally biased region" description="Acidic residues" evidence="1">
    <location>
        <begin position="25"/>
        <end position="39"/>
    </location>
</feature>